<keyword evidence="2" id="KW-0902">Two-component regulatory system</keyword>
<dbReference type="AlphaFoldDB" id="A0A2A6M6Y7"/>
<dbReference type="Pfam" id="PF00486">
    <property type="entry name" value="Trans_reg_C"/>
    <property type="match status" value="1"/>
</dbReference>
<dbReference type="Proteomes" id="UP000220353">
    <property type="component" value="Unassembled WGS sequence"/>
</dbReference>
<keyword evidence="5" id="KW-0804">Transcription</keyword>
<dbReference type="PANTHER" id="PTHR48111:SF1">
    <property type="entry name" value="TWO-COMPONENT RESPONSE REGULATOR ORR33"/>
    <property type="match status" value="1"/>
</dbReference>
<dbReference type="InterPro" id="IPR011006">
    <property type="entry name" value="CheY-like_superfamily"/>
</dbReference>
<evidence type="ECO:0000256" key="7">
    <source>
        <dbReference type="PROSITE-ProRule" id="PRU01091"/>
    </source>
</evidence>
<sequence>MDAEVLIHTDNVEFFLLLKHILETEGFPARICVDPKELLDAIQTEKAVTILLDCSSGGEEAPGLCRQIRTAAGDEVTVAALANSLEADLSRDLHAARVDTVLFRPLKPIVLLSLLKRLHTKVPHDPRPRAAPELIFRHADIEMNVTRVRVTRNGHPVSLSALQFRLLLHLMRTPDIVHSREDLIAAGWPREAEVEPRTVDIHIGHIRRALNRYGPNIIRTVRSVGYSLDEVAKPIHM</sequence>
<dbReference type="RefSeq" id="WP_097586457.1">
    <property type="nucleotide sequence ID" value="NZ_NWTC01000001.1"/>
</dbReference>
<dbReference type="PANTHER" id="PTHR48111">
    <property type="entry name" value="REGULATOR OF RPOS"/>
    <property type="match status" value="1"/>
</dbReference>
<dbReference type="GO" id="GO:0032993">
    <property type="term" value="C:protein-DNA complex"/>
    <property type="evidence" value="ECO:0007669"/>
    <property type="project" value="TreeGrafter"/>
</dbReference>
<dbReference type="PROSITE" id="PS50110">
    <property type="entry name" value="RESPONSE_REGULATORY"/>
    <property type="match status" value="1"/>
</dbReference>
<dbReference type="Gene3D" id="1.10.10.10">
    <property type="entry name" value="Winged helix-like DNA-binding domain superfamily/Winged helix DNA-binding domain"/>
    <property type="match status" value="1"/>
</dbReference>
<dbReference type="GO" id="GO:0000976">
    <property type="term" value="F:transcription cis-regulatory region binding"/>
    <property type="evidence" value="ECO:0007669"/>
    <property type="project" value="TreeGrafter"/>
</dbReference>
<feature type="domain" description="OmpR/PhoB-type" evidence="9">
    <location>
        <begin position="133"/>
        <end position="230"/>
    </location>
</feature>
<dbReference type="SUPFAM" id="SSF52172">
    <property type="entry name" value="CheY-like"/>
    <property type="match status" value="1"/>
</dbReference>
<feature type="DNA-binding region" description="OmpR/PhoB-type" evidence="7">
    <location>
        <begin position="133"/>
        <end position="230"/>
    </location>
</feature>
<feature type="domain" description="Response regulatory" evidence="8">
    <location>
        <begin position="4"/>
        <end position="119"/>
    </location>
</feature>
<dbReference type="SUPFAM" id="SSF46894">
    <property type="entry name" value="C-terminal effector domain of the bipartite response regulators"/>
    <property type="match status" value="1"/>
</dbReference>
<dbReference type="GO" id="GO:0006355">
    <property type="term" value="P:regulation of DNA-templated transcription"/>
    <property type="evidence" value="ECO:0007669"/>
    <property type="project" value="InterPro"/>
</dbReference>
<dbReference type="PROSITE" id="PS51755">
    <property type="entry name" value="OMPR_PHOB"/>
    <property type="match status" value="1"/>
</dbReference>
<dbReference type="InterPro" id="IPR036388">
    <property type="entry name" value="WH-like_DNA-bd_sf"/>
</dbReference>
<evidence type="ECO:0000256" key="3">
    <source>
        <dbReference type="ARBA" id="ARBA00023015"/>
    </source>
</evidence>
<dbReference type="GO" id="GO:0005829">
    <property type="term" value="C:cytosol"/>
    <property type="evidence" value="ECO:0007669"/>
    <property type="project" value="TreeGrafter"/>
</dbReference>
<name>A0A2A6M6Y7_RHIFR</name>
<keyword evidence="3" id="KW-0805">Transcription regulation</keyword>
<dbReference type="EMBL" id="NWTC01000001">
    <property type="protein sequence ID" value="PDT50320.1"/>
    <property type="molecule type" value="Genomic_DNA"/>
</dbReference>
<dbReference type="InterPro" id="IPR039420">
    <property type="entry name" value="WalR-like"/>
</dbReference>
<dbReference type="SMART" id="SM00862">
    <property type="entry name" value="Trans_reg_C"/>
    <property type="match status" value="1"/>
</dbReference>
<comment type="caution">
    <text evidence="10">The sequence shown here is derived from an EMBL/GenBank/DDBJ whole genome shotgun (WGS) entry which is preliminary data.</text>
</comment>
<evidence type="ECO:0000256" key="2">
    <source>
        <dbReference type="ARBA" id="ARBA00023012"/>
    </source>
</evidence>
<keyword evidence="1 6" id="KW-0597">Phosphoprotein</keyword>
<dbReference type="GO" id="GO:0000156">
    <property type="term" value="F:phosphorelay response regulator activity"/>
    <property type="evidence" value="ECO:0007669"/>
    <property type="project" value="TreeGrafter"/>
</dbReference>
<evidence type="ECO:0000256" key="1">
    <source>
        <dbReference type="ARBA" id="ARBA00022553"/>
    </source>
</evidence>
<evidence type="ECO:0000313" key="10">
    <source>
        <dbReference type="EMBL" id="PDT50320.1"/>
    </source>
</evidence>
<accession>A0A2A6M6Y7</accession>
<reference evidence="10 11" key="1">
    <citation type="submission" date="2017-09" db="EMBL/GenBank/DDBJ databases">
        <title>Comparative genomics of rhizobia isolated from Phaseolus vulgaris in China.</title>
        <authorList>
            <person name="Tong W."/>
        </authorList>
    </citation>
    <scope>NUCLEOTIDE SEQUENCE [LARGE SCALE GENOMIC DNA]</scope>
    <source>
        <strain evidence="10 11">PCH1</strain>
    </source>
</reference>
<keyword evidence="4 7" id="KW-0238">DNA-binding</keyword>
<gene>
    <name evidence="10" type="ORF">CO661_01310</name>
</gene>
<organism evidence="10 11">
    <name type="scientific">Rhizobium fredii</name>
    <name type="common">Sinorhizobium fredii</name>
    <dbReference type="NCBI Taxonomy" id="380"/>
    <lineage>
        <taxon>Bacteria</taxon>
        <taxon>Pseudomonadati</taxon>
        <taxon>Pseudomonadota</taxon>
        <taxon>Alphaproteobacteria</taxon>
        <taxon>Hyphomicrobiales</taxon>
        <taxon>Rhizobiaceae</taxon>
        <taxon>Sinorhizobium/Ensifer group</taxon>
        <taxon>Sinorhizobium</taxon>
    </lineage>
</organism>
<evidence type="ECO:0000259" key="8">
    <source>
        <dbReference type="PROSITE" id="PS50110"/>
    </source>
</evidence>
<dbReference type="InterPro" id="IPR016032">
    <property type="entry name" value="Sig_transdc_resp-reg_C-effctor"/>
</dbReference>
<dbReference type="InterPro" id="IPR001867">
    <property type="entry name" value="OmpR/PhoB-type_DNA-bd"/>
</dbReference>
<feature type="modified residue" description="4-aspartylphosphate" evidence="6">
    <location>
        <position position="53"/>
    </location>
</feature>
<evidence type="ECO:0000256" key="5">
    <source>
        <dbReference type="ARBA" id="ARBA00023163"/>
    </source>
</evidence>
<dbReference type="Gene3D" id="3.40.50.2300">
    <property type="match status" value="1"/>
</dbReference>
<evidence type="ECO:0000259" key="9">
    <source>
        <dbReference type="PROSITE" id="PS51755"/>
    </source>
</evidence>
<evidence type="ECO:0000256" key="4">
    <source>
        <dbReference type="ARBA" id="ARBA00023125"/>
    </source>
</evidence>
<dbReference type="InterPro" id="IPR001789">
    <property type="entry name" value="Sig_transdc_resp-reg_receiver"/>
</dbReference>
<protein>
    <submittedName>
        <fullName evidence="10">Transcriptional regulator</fullName>
    </submittedName>
</protein>
<dbReference type="CDD" id="cd00383">
    <property type="entry name" value="trans_reg_C"/>
    <property type="match status" value="1"/>
</dbReference>
<proteinExistence type="predicted"/>
<evidence type="ECO:0000313" key="11">
    <source>
        <dbReference type="Proteomes" id="UP000220353"/>
    </source>
</evidence>
<evidence type="ECO:0000256" key="6">
    <source>
        <dbReference type="PROSITE-ProRule" id="PRU00169"/>
    </source>
</evidence>